<keyword evidence="4" id="KW-1185">Reference proteome</keyword>
<feature type="region of interest" description="Disordered" evidence="1">
    <location>
        <begin position="1"/>
        <end position="28"/>
    </location>
</feature>
<proteinExistence type="predicted"/>
<feature type="transmembrane region" description="Helical" evidence="2">
    <location>
        <begin position="33"/>
        <end position="57"/>
    </location>
</feature>
<keyword evidence="2" id="KW-0812">Transmembrane</keyword>
<evidence type="ECO:0000313" key="3">
    <source>
        <dbReference type="EMBL" id="EKD15690.1"/>
    </source>
</evidence>
<dbReference type="OrthoDB" id="3778429at2759"/>
<dbReference type="EMBL" id="JH921441">
    <property type="protein sequence ID" value="EKD15690.1"/>
    <property type="molecule type" value="Genomic_DNA"/>
</dbReference>
<sequence length="328" mass="36906">MPSTTISQARRHAIRRGGGGGGKSKHRCRPRVCCTNVCIAIFALLVVTIPPIFLLVLRPYHRAIAYENAYFEELQRLDELEEQWQRHRPDDNHPQPDTPRRPPAYNNRTLPLVHDIPQLTSWDFEEQLELNADGTARRPDREVWIYVGGSPTNDNLLDRLSLYRKPNGSCVASADICAAYNEGFNTLIEHYHVDRGIDHGGKRTSSNAFFTFMDCDVSPVLCGMSRQRPVALLHLKTMQPCRMGRDLASDSVTWSCSVRWSSVGLPLVRMPFKKSRVIAGHVVPVFPTAYEQMHAMVSWDGSLEGIGAFEDGYDGVVEVMVDLGDEAE</sequence>
<keyword evidence="2" id="KW-1133">Transmembrane helix</keyword>
<dbReference type="GeneID" id="18762253"/>
<organism evidence="3 4">
    <name type="scientific">Marssonina brunnea f. sp. multigermtubi (strain MB_m1)</name>
    <name type="common">Marssonina leaf spot fungus</name>
    <dbReference type="NCBI Taxonomy" id="1072389"/>
    <lineage>
        <taxon>Eukaryota</taxon>
        <taxon>Fungi</taxon>
        <taxon>Dikarya</taxon>
        <taxon>Ascomycota</taxon>
        <taxon>Pezizomycotina</taxon>
        <taxon>Leotiomycetes</taxon>
        <taxon>Helotiales</taxon>
        <taxon>Drepanopezizaceae</taxon>
        <taxon>Drepanopeziza</taxon>
    </lineage>
</organism>
<reference evidence="3 4" key="1">
    <citation type="journal article" date="2012" name="BMC Genomics">
        <title>Sequencing the genome of Marssonina brunnea reveals fungus-poplar co-evolution.</title>
        <authorList>
            <person name="Zhu S."/>
            <person name="Cao Y.-Z."/>
            <person name="Jiang C."/>
            <person name="Tan B.-Y."/>
            <person name="Wang Z."/>
            <person name="Feng S."/>
            <person name="Zhang L."/>
            <person name="Su X.-H."/>
            <person name="Brejova B."/>
            <person name="Vinar T."/>
            <person name="Xu M."/>
            <person name="Wang M.-X."/>
            <person name="Zhang S.-G."/>
            <person name="Huang M.-R."/>
            <person name="Wu R."/>
            <person name="Zhou Y."/>
        </authorList>
    </citation>
    <scope>NUCLEOTIDE SEQUENCE [LARGE SCALE GENOMIC DNA]</scope>
    <source>
        <strain evidence="3 4">MB_m1</strain>
    </source>
</reference>
<evidence type="ECO:0000313" key="4">
    <source>
        <dbReference type="Proteomes" id="UP000006753"/>
    </source>
</evidence>
<dbReference type="HOGENOM" id="CLU_735647_0_0_1"/>
<evidence type="ECO:0000256" key="1">
    <source>
        <dbReference type="SAM" id="MobiDB-lite"/>
    </source>
</evidence>
<dbReference type="KEGG" id="mbe:MBM_06318"/>
<dbReference type="Proteomes" id="UP000006753">
    <property type="component" value="Unassembled WGS sequence"/>
</dbReference>
<feature type="compositionally biased region" description="Basic and acidic residues" evidence="1">
    <location>
        <begin position="86"/>
        <end position="100"/>
    </location>
</feature>
<dbReference type="InParanoid" id="K1WE76"/>
<name>K1WE76_MARBU</name>
<gene>
    <name evidence="3" type="ORF">MBM_06318</name>
</gene>
<accession>K1WE76</accession>
<protein>
    <submittedName>
        <fullName evidence="3">Uncharacterized protein</fullName>
    </submittedName>
</protein>
<feature type="region of interest" description="Disordered" evidence="1">
    <location>
        <begin position="86"/>
        <end position="109"/>
    </location>
</feature>
<keyword evidence="2" id="KW-0472">Membrane</keyword>
<evidence type="ECO:0000256" key="2">
    <source>
        <dbReference type="SAM" id="Phobius"/>
    </source>
</evidence>
<dbReference type="AlphaFoldDB" id="K1WE76"/>